<protein>
    <submittedName>
        <fullName evidence="1">Uncharacterized protein</fullName>
    </submittedName>
</protein>
<reference evidence="1 2" key="1">
    <citation type="journal article" date="2019" name="Nat. Ecol. Evol.">
        <title>Megaphylogeny resolves global patterns of mushroom evolution.</title>
        <authorList>
            <person name="Varga T."/>
            <person name="Krizsan K."/>
            <person name="Foldi C."/>
            <person name="Dima B."/>
            <person name="Sanchez-Garcia M."/>
            <person name="Sanchez-Ramirez S."/>
            <person name="Szollosi G.J."/>
            <person name="Szarkandi J.G."/>
            <person name="Papp V."/>
            <person name="Albert L."/>
            <person name="Andreopoulos W."/>
            <person name="Angelini C."/>
            <person name="Antonin V."/>
            <person name="Barry K.W."/>
            <person name="Bougher N.L."/>
            <person name="Buchanan P."/>
            <person name="Buyck B."/>
            <person name="Bense V."/>
            <person name="Catcheside P."/>
            <person name="Chovatia M."/>
            <person name="Cooper J."/>
            <person name="Damon W."/>
            <person name="Desjardin D."/>
            <person name="Finy P."/>
            <person name="Geml J."/>
            <person name="Haridas S."/>
            <person name="Hughes K."/>
            <person name="Justo A."/>
            <person name="Karasinski D."/>
            <person name="Kautmanova I."/>
            <person name="Kiss B."/>
            <person name="Kocsube S."/>
            <person name="Kotiranta H."/>
            <person name="LaButti K.M."/>
            <person name="Lechner B.E."/>
            <person name="Liimatainen K."/>
            <person name="Lipzen A."/>
            <person name="Lukacs Z."/>
            <person name="Mihaltcheva S."/>
            <person name="Morgado L.N."/>
            <person name="Niskanen T."/>
            <person name="Noordeloos M.E."/>
            <person name="Ohm R.A."/>
            <person name="Ortiz-Santana B."/>
            <person name="Ovrebo C."/>
            <person name="Racz N."/>
            <person name="Riley R."/>
            <person name="Savchenko A."/>
            <person name="Shiryaev A."/>
            <person name="Soop K."/>
            <person name="Spirin V."/>
            <person name="Szebenyi C."/>
            <person name="Tomsovsky M."/>
            <person name="Tulloss R.E."/>
            <person name="Uehling J."/>
            <person name="Grigoriev I.V."/>
            <person name="Vagvolgyi C."/>
            <person name="Papp T."/>
            <person name="Martin F.M."/>
            <person name="Miettinen O."/>
            <person name="Hibbett D.S."/>
            <person name="Nagy L.G."/>
        </authorList>
    </citation>
    <scope>NUCLEOTIDE SEQUENCE [LARGE SCALE GENOMIC DNA]</scope>
    <source>
        <strain evidence="1 2">NL-1719</strain>
    </source>
</reference>
<proteinExistence type="predicted"/>
<organism evidence="1 2">
    <name type="scientific">Pluteus cervinus</name>
    <dbReference type="NCBI Taxonomy" id="181527"/>
    <lineage>
        <taxon>Eukaryota</taxon>
        <taxon>Fungi</taxon>
        <taxon>Dikarya</taxon>
        <taxon>Basidiomycota</taxon>
        <taxon>Agaricomycotina</taxon>
        <taxon>Agaricomycetes</taxon>
        <taxon>Agaricomycetidae</taxon>
        <taxon>Agaricales</taxon>
        <taxon>Pluteineae</taxon>
        <taxon>Pluteaceae</taxon>
        <taxon>Pluteus</taxon>
    </lineage>
</organism>
<evidence type="ECO:0000313" key="1">
    <source>
        <dbReference type="EMBL" id="TFK70007.1"/>
    </source>
</evidence>
<gene>
    <name evidence="1" type="ORF">BDN72DRAFT_896809</name>
</gene>
<accession>A0ACD3AWN7</accession>
<sequence>MSAPTPSSTFLPIIPYSSSEPYTGHPTAGPDPYFPAAIVEIQNAPLDPPILVFDTNLFLLSAIAFFTLCKLPRLIARLRTPSEWLNGNLMFSVNPKSSKTRVVRMQSHRSTKSKGGASSHGHHRQQSHRQQGTDDSHTLVAHGQFPVQRLNENNRPVVPHYPPHIPAWPRIFRFSQKWLTMRLDPGLSVGQIIVMIAWFCVLLYPSFFQSSPFTDPVRTGWVAISQFPFVFAFSAKNGILGLALGCGYEKLNAMHRYVGRVVVVATNIHAIGYFYKWSLQGIFMRMLARKITTWGLIGLLFLDLLFLFSLPWWRNRAYNVFLTTHILSFVLVLPAVYIHMPRTLPYVLTCAGICGIDYVCRFLKTRIQVARIRALPDLAATRIEIRGLNSGWRAGQHVRIRVLSTEVTGKFGWLEVHPFTIASVGNGSHEGMVLICKKTGTWTKGLYNYASGKNANGTAPPPSHRLEQGRKHGLERKVKVMIEGPYGGPGHTIFSSFSAAVFVCGGSGITFALGVIQDLVQKDRDAKSRIKCLELIWVLPDPSAITSVIPSLLALIEESAFTPFNVSIYYTRAIPHASFSSRTQPATQQQHIKGPSLTTPIPSPSHSPLTPTTTPAAPPFNPLTFHPHPQLSLQPGRPNLLESFNNLISKTVRYDAEKGDKDKQEEPNMGVVVGVCGPGELGDEVVRVVGELDRERVGRVGGVEVVEE</sequence>
<evidence type="ECO:0000313" key="2">
    <source>
        <dbReference type="Proteomes" id="UP000308600"/>
    </source>
</evidence>
<dbReference type="Proteomes" id="UP000308600">
    <property type="component" value="Unassembled WGS sequence"/>
</dbReference>
<keyword evidence="2" id="KW-1185">Reference proteome</keyword>
<name>A0ACD3AWN7_9AGAR</name>
<dbReference type="EMBL" id="ML208320">
    <property type="protein sequence ID" value="TFK70007.1"/>
    <property type="molecule type" value="Genomic_DNA"/>
</dbReference>